<dbReference type="RefSeq" id="WP_371844379.1">
    <property type="nucleotide sequence ID" value="NZ_JBGMEL010000016.1"/>
</dbReference>
<comment type="caution">
    <text evidence="2">The sequence shown here is derived from an EMBL/GenBank/DDBJ whole genome shotgun (WGS) entry which is preliminary data.</text>
</comment>
<evidence type="ECO:0000313" key="3">
    <source>
        <dbReference type="Proteomes" id="UP001569414"/>
    </source>
</evidence>
<evidence type="ECO:0000256" key="1">
    <source>
        <dbReference type="SAM" id="MobiDB-lite"/>
    </source>
</evidence>
<proteinExistence type="predicted"/>
<dbReference type="Pfam" id="PF06693">
    <property type="entry name" value="DUF1190"/>
    <property type="match status" value="1"/>
</dbReference>
<accession>A0ABV4NSI7</accession>
<feature type="region of interest" description="Disordered" evidence="1">
    <location>
        <begin position="185"/>
        <end position="207"/>
    </location>
</feature>
<sequence>MKRSKNINLTRMRKGKGVSFVLRPLALGITAALMGCSSEEEVRVVSSVEDCVSNTQLDEAQCESAYQRALAEAERTGPKYANLSQCEAEFGSCRDSGSGFWMPLMTGFMVASMLNDNDRRYRSSGYYNPVYRYSASGSRYYDRLMTADGQVIGRHGKTSYTVDKSAMDPKPKVTKTVSRGGFGAVASAKSNWGGGRSSSGRSRSWGG</sequence>
<gene>
    <name evidence="2" type="ORF">ACCI51_15525</name>
</gene>
<protein>
    <submittedName>
        <fullName evidence="2">DUF1190 domain-containing protein</fullName>
    </submittedName>
</protein>
<dbReference type="EMBL" id="JBGMEL010000016">
    <property type="protein sequence ID" value="MFA0791959.1"/>
    <property type="molecule type" value="Genomic_DNA"/>
</dbReference>
<name>A0ABV4NSI7_9GAMM</name>
<dbReference type="Proteomes" id="UP001569414">
    <property type="component" value="Unassembled WGS sequence"/>
</dbReference>
<keyword evidence="3" id="KW-1185">Reference proteome</keyword>
<organism evidence="2 3">
    <name type="scientific">Microbulbifer echini</name>
    <dbReference type="NCBI Taxonomy" id="1529067"/>
    <lineage>
        <taxon>Bacteria</taxon>
        <taxon>Pseudomonadati</taxon>
        <taxon>Pseudomonadota</taxon>
        <taxon>Gammaproteobacteria</taxon>
        <taxon>Cellvibrionales</taxon>
        <taxon>Microbulbiferaceae</taxon>
        <taxon>Microbulbifer</taxon>
    </lineage>
</organism>
<feature type="compositionally biased region" description="Low complexity" evidence="1">
    <location>
        <begin position="198"/>
        <end position="207"/>
    </location>
</feature>
<dbReference type="InterPro" id="IPR009576">
    <property type="entry name" value="Biofilm_formation_YgiB"/>
</dbReference>
<reference evidence="2 3" key="1">
    <citation type="submission" date="2024-08" db="EMBL/GenBank/DDBJ databases">
        <authorList>
            <person name="Ishaq N."/>
        </authorList>
    </citation>
    <scope>NUCLEOTIDE SEQUENCE [LARGE SCALE GENOMIC DNA]</scope>
    <source>
        <strain evidence="2 3">JCM 30400</strain>
    </source>
</reference>
<evidence type="ECO:0000313" key="2">
    <source>
        <dbReference type="EMBL" id="MFA0791959.1"/>
    </source>
</evidence>